<dbReference type="OrthoDB" id="9813383at2"/>
<organism evidence="1 2">
    <name type="scientific">Paracidobacterium acidisoli</name>
    <dbReference type="NCBI Taxonomy" id="2303751"/>
    <lineage>
        <taxon>Bacteria</taxon>
        <taxon>Pseudomonadati</taxon>
        <taxon>Acidobacteriota</taxon>
        <taxon>Terriglobia</taxon>
        <taxon>Terriglobales</taxon>
        <taxon>Acidobacteriaceae</taxon>
        <taxon>Paracidobacterium</taxon>
    </lineage>
</organism>
<comment type="caution">
    <text evidence="1">The sequence shown here is derived from an EMBL/GenBank/DDBJ whole genome shotgun (WGS) entry which is preliminary data.</text>
</comment>
<dbReference type="Gene3D" id="3.40.50.880">
    <property type="match status" value="1"/>
</dbReference>
<reference evidence="1 2" key="1">
    <citation type="submission" date="2018-08" db="EMBL/GenBank/DDBJ databases">
        <title>Acidipila sp. 4G-K13, an acidobacterium isolated from forest soil.</title>
        <authorList>
            <person name="Gao Z.-H."/>
            <person name="Qiu L.-H."/>
        </authorList>
    </citation>
    <scope>NUCLEOTIDE SEQUENCE [LARGE SCALE GENOMIC DNA]</scope>
    <source>
        <strain evidence="1 2">4G-K13</strain>
    </source>
</reference>
<dbReference type="PROSITE" id="PS51273">
    <property type="entry name" value="GATASE_TYPE_1"/>
    <property type="match status" value="1"/>
</dbReference>
<dbReference type="EMBL" id="QVQT01000004">
    <property type="protein sequence ID" value="RFU16197.1"/>
    <property type="molecule type" value="Genomic_DNA"/>
</dbReference>
<dbReference type="PANTHER" id="PTHR43235">
    <property type="entry name" value="GLUTAMINE AMIDOTRANSFERASE PB2B2.05-RELATED"/>
    <property type="match status" value="1"/>
</dbReference>
<proteinExistence type="predicted"/>
<dbReference type="InterPro" id="IPR011697">
    <property type="entry name" value="Peptidase_C26"/>
</dbReference>
<accession>A0A372IMN2</accession>
<dbReference type="SUPFAM" id="SSF52317">
    <property type="entry name" value="Class I glutamine amidotransferase-like"/>
    <property type="match status" value="1"/>
</dbReference>
<keyword evidence="2" id="KW-1185">Reference proteome</keyword>
<dbReference type="InterPro" id="IPR044668">
    <property type="entry name" value="PuuD-like"/>
</dbReference>
<dbReference type="Pfam" id="PF07722">
    <property type="entry name" value="Peptidase_C26"/>
    <property type="match status" value="1"/>
</dbReference>
<evidence type="ECO:0000313" key="1">
    <source>
        <dbReference type="EMBL" id="RFU16197.1"/>
    </source>
</evidence>
<evidence type="ECO:0000313" key="2">
    <source>
        <dbReference type="Proteomes" id="UP000264702"/>
    </source>
</evidence>
<sequence length="246" mass="26438">MKSPRIAIPEPTSADPEYNQRAWPQYAHAVEASGGIAVKVPLSSSPAEVARLAASCEGVLLPGSPADVNPQKYGEEPVSNCAAADPAREAVDELLLQDASNLRKPLLGICYGFQSLNVWRGGALVQDLQTPVNHRPGRTVREAHTVQIGEGSRLRALLHSGPELTVNSSHHQAVKTVGDGLIPAAVSAKDGVIEAAEGKGEEFILGIQWHPERFFDEDEASHRLFQAFIHAAAGWELRPIRESLAE</sequence>
<dbReference type="GO" id="GO:0005829">
    <property type="term" value="C:cytosol"/>
    <property type="evidence" value="ECO:0007669"/>
    <property type="project" value="TreeGrafter"/>
</dbReference>
<dbReference type="Proteomes" id="UP000264702">
    <property type="component" value="Unassembled WGS sequence"/>
</dbReference>
<dbReference type="CDD" id="cd01745">
    <property type="entry name" value="GATase1_2"/>
    <property type="match status" value="1"/>
</dbReference>
<dbReference type="RefSeq" id="WP_117300304.1">
    <property type="nucleotide sequence ID" value="NZ_QVQT02000004.1"/>
</dbReference>
<keyword evidence="1" id="KW-0378">Hydrolase</keyword>
<dbReference type="AlphaFoldDB" id="A0A372IMN2"/>
<protein>
    <submittedName>
        <fullName evidence="1">Gamma-glutamyl-gamma-aminobutyrate hydrolase family protein</fullName>
    </submittedName>
</protein>
<dbReference type="GO" id="GO:0006598">
    <property type="term" value="P:polyamine catabolic process"/>
    <property type="evidence" value="ECO:0007669"/>
    <property type="project" value="TreeGrafter"/>
</dbReference>
<name>A0A372IMN2_9BACT</name>
<gene>
    <name evidence="1" type="ORF">D0Y96_12355</name>
</gene>
<dbReference type="InterPro" id="IPR029062">
    <property type="entry name" value="Class_I_gatase-like"/>
</dbReference>
<dbReference type="PANTHER" id="PTHR43235:SF1">
    <property type="entry name" value="GLUTAMINE AMIDOTRANSFERASE PB2B2.05-RELATED"/>
    <property type="match status" value="1"/>
</dbReference>
<dbReference type="GO" id="GO:0033969">
    <property type="term" value="F:gamma-glutamyl-gamma-aminobutyrate hydrolase activity"/>
    <property type="evidence" value="ECO:0007669"/>
    <property type="project" value="TreeGrafter"/>
</dbReference>